<dbReference type="PANTHER" id="PTHR43349:SF35">
    <property type="entry name" value="PHENYLCOUMARAN BENZYLIC ETHER REDUCTASE 1"/>
    <property type="match status" value="1"/>
</dbReference>
<dbReference type="InterPro" id="IPR036291">
    <property type="entry name" value="NAD(P)-bd_dom_sf"/>
</dbReference>
<accession>A0ABM1QIJ7</accession>
<evidence type="ECO:0000256" key="3">
    <source>
        <dbReference type="ARBA" id="ARBA00023002"/>
    </source>
</evidence>
<protein>
    <submittedName>
        <fullName evidence="6">Isoflavone reductase homolog</fullName>
    </submittedName>
</protein>
<evidence type="ECO:0000259" key="4">
    <source>
        <dbReference type="Pfam" id="PF05368"/>
    </source>
</evidence>
<keyword evidence="2" id="KW-0521">NADP</keyword>
<evidence type="ECO:0000256" key="1">
    <source>
        <dbReference type="ARBA" id="ARBA00005725"/>
    </source>
</evidence>
<feature type="domain" description="NmrA-like" evidence="4">
    <location>
        <begin position="4"/>
        <end position="297"/>
    </location>
</feature>
<dbReference type="GeneID" id="104716201"/>
<dbReference type="CDD" id="cd05259">
    <property type="entry name" value="PCBER_SDR_a"/>
    <property type="match status" value="1"/>
</dbReference>
<dbReference type="InterPro" id="IPR008030">
    <property type="entry name" value="NmrA-like"/>
</dbReference>
<dbReference type="RefSeq" id="XP_019086585.1">
    <property type="nucleotide sequence ID" value="XM_019231040.1"/>
</dbReference>
<sequence length="301" mass="33717">MASKSKILFIGGTGYIGKYIVEASARSGHPTLVLVRNSTLTSPSRATTIENFKNLGVQFLLVRISFSLKRFWFNDDLLLSLLGHQYKIISAIKEAGNVKRFFPSEFGNDVDRVYTVEPAKSAYATKAKLRRAIEAEGIPYTYVSCNFFAGYFLPTLAQPGATSAPRDKVIVLGDGNPKAVFNKEEDIGTYTINAVDDPRTLNKILYVRPPMNTYSFNDLVSLWENKIGKTLERIYVPEEQILKQIIESSPPLNVMLSLCHCVFVKGGHTSFEIEPSFGVEASELYPHVKYTTVDEFLNQYV</sequence>
<dbReference type="PANTHER" id="PTHR43349">
    <property type="entry name" value="PINORESINOL REDUCTASE-RELATED"/>
    <property type="match status" value="1"/>
</dbReference>
<proteinExistence type="inferred from homology"/>
<dbReference type="Gene3D" id="3.90.25.10">
    <property type="entry name" value="UDP-galactose 4-epimerase, domain 1"/>
    <property type="match status" value="1"/>
</dbReference>
<name>A0ABM1QIJ7_CAMSA</name>
<dbReference type="SUPFAM" id="SSF51735">
    <property type="entry name" value="NAD(P)-binding Rossmann-fold domains"/>
    <property type="match status" value="1"/>
</dbReference>
<comment type="similarity">
    <text evidence="1">Belongs to the NmrA-type oxidoreductase family. Isoflavone reductase subfamily.</text>
</comment>
<dbReference type="InterPro" id="IPR045312">
    <property type="entry name" value="PCBER-like"/>
</dbReference>
<dbReference type="InterPro" id="IPR050608">
    <property type="entry name" value="NmrA-type/Isoflavone_red_sf"/>
</dbReference>
<keyword evidence="3" id="KW-0560">Oxidoreductase</keyword>
<dbReference type="Pfam" id="PF05368">
    <property type="entry name" value="NmrA"/>
    <property type="match status" value="1"/>
</dbReference>
<dbReference type="Proteomes" id="UP000694864">
    <property type="component" value="Chromosome 10"/>
</dbReference>
<reference evidence="5" key="1">
    <citation type="journal article" date="2014" name="Nat. Commun.">
        <title>The emerging biofuel crop Camelina sativa retains a highly undifferentiated hexaploid genome structure.</title>
        <authorList>
            <person name="Kagale S."/>
            <person name="Koh C."/>
            <person name="Nixon J."/>
            <person name="Bollina V."/>
            <person name="Clarke W.E."/>
            <person name="Tuteja R."/>
            <person name="Spillane C."/>
            <person name="Robinson S.J."/>
            <person name="Links M.G."/>
            <person name="Clarke C."/>
            <person name="Higgins E.E."/>
            <person name="Huebert T."/>
            <person name="Sharpe A.G."/>
            <person name="Parkin I.A."/>
        </authorList>
    </citation>
    <scope>NUCLEOTIDE SEQUENCE [LARGE SCALE GENOMIC DNA]</scope>
    <source>
        <strain evidence="5">cv. DH55</strain>
    </source>
</reference>
<organism evidence="5 6">
    <name type="scientific">Camelina sativa</name>
    <name type="common">False flax</name>
    <name type="synonym">Myagrum sativum</name>
    <dbReference type="NCBI Taxonomy" id="90675"/>
    <lineage>
        <taxon>Eukaryota</taxon>
        <taxon>Viridiplantae</taxon>
        <taxon>Streptophyta</taxon>
        <taxon>Embryophyta</taxon>
        <taxon>Tracheophyta</taxon>
        <taxon>Spermatophyta</taxon>
        <taxon>Magnoliopsida</taxon>
        <taxon>eudicotyledons</taxon>
        <taxon>Gunneridae</taxon>
        <taxon>Pentapetalae</taxon>
        <taxon>rosids</taxon>
        <taxon>malvids</taxon>
        <taxon>Brassicales</taxon>
        <taxon>Brassicaceae</taxon>
        <taxon>Camelineae</taxon>
        <taxon>Camelina</taxon>
    </lineage>
</organism>
<evidence type="ECO:0000256" key="2">
    <source>
        <dbReference type="ARBA" id="ARBA00022857"/>
    </source>
</evidence>
<keyword evidence="5" id="KW-1185">Reference proteome</keyword>
<evidence type="ECO:0000313" key="5">
    <source>
        <dbReference type="Proteomes" id="UP000694864"/>
    </source>
</evidence>
<reference evidence="6" key="2">
    <citation type="submission" date="2025-08" db="UniProtKB">
        <authorList>
            <consortium name="RefSeq"/>
        </authorList>
    </citation>
    <scope>IDENTIFICATION</scope>
    <source>
        <tissue evidence="6">Leaf</tissue>
    </source>
</reference>
<dbReference type="Gene3D" id="3.40.50.720">
    <property type="entry name" value="NAD(P)-binding Rossmann-like Domain"/>
    <property type="match status" value="1"/>
</dbReference>
<evidence type="ECO:0000313" key="6">
    <source>
        <dbReference type="RefSeq" id="XP_019086585.1"/>
    </source>
</evidence>
<gene>
    <name evidence="6" type="primary">LOC104716201</name>
</gene>